<evidence type="ECO:0000313" key="3">
    <source>
        <dbReference type="EMBL" id="EPS73921.1"/>
    </source>
</evidence>
<gene>
    <name evidence="3" type="ORF">M569_00839</name>
</gene>
<name>S8D946_9LAMI</name>
<evidence type="ECO:0000256" key="2">
    <source>
        <dbReference type="SAM" id="SignalP"/>
    </source>
</evidence>
<accession>S8D946</accession>
<dbReference type="Proteomes" id="UP000015453">
    <property type="component" value="Unassembled WGS sequence"/>
</dbReference>
<feature type="signal peptide" evidence="2">
    <location>
        <begin position="1"/>
        <end position="29"/>
    </location>
</feature>
<dbReference type="EMBL" id="AUSU01000245">
    <property type="protein sequence ID" value="EPS73921.1"/>
    <property type="molecule type" value="Genomic_DNA"/>
</dbReference>
<comment type="caution">
    <text evidence="3">The sequence shown here is derived from an EMBL/GenBank/DDBJ whole genome shotgun (WGS) entry which is preliminary data.</text>
</comment>
<dbReference type="AlphaFoldDB" id="S8D946"/>
<sequence length="66" mass="6963">MAGKTTGATIAFVAVALLVMSVSVTTVDGENIGYGPIKKDNPEDPNVPADPNNPYNRNCEKAERLS</sequence>
<protein>
    <submittedName>
        <fullName evidence="3">Uncharacterized protein</fullName>
    </submittedName>
</protein>
<feature type="chain" id="PRO_5004549872" evidence="2">
    <location>
        <begin position="30"/>
        <end position="66"/>
    </location>
</feature>
<evidence type="ECO:0000313" key="4">
    <source>
        <dbReference type="Proteomes" id="UP000015453"/>
    </source>
</evidence>
<keyword evidence="4" id="KW-1185">Reference proteome</keyword>
<keyword evidence="2" id="KW-0732">Signal</keyword>
<proteinExistence type="predicted"/>
<reference evidence="3 4" key="1">
    <citation type="journal article" date="2013" name="BMC Genomics">
        <title>The miniature genome of a carnivorous plant Genlisea aurea contains a low number of genes and short non-coding sequences.</title>
        <authorList>
            <person name="Leushkin E.V."/>
            <person name="Sutormin R.A."/>
            <person name="Nabieva E.R."/>
            <person name="Penin A.A."/>
            <person name="Kondrashov A.S."/>
            <person name="Logacheva M.D."/>
        </authorList>
    </citation>
    <scope>NUCLEOTIDE SEQUENCE [LARGE SCALE GENOMIC DNA]</scope>
</reference>
<feature type="region of interest" description="Disordered" evidence="1">
    <location>
        <begin position="29"/>
        <end position="66"/>
    </location>
</feature>
<organism evidence="3 4">
    <name type="scientific">Genlisea aurea</name>
    <dbReference type="NCBI Taxonomy" id="192259"/>
    <lineage>
        <taxon>Eukaryota</taxon>
        <taxon>Viridiplantae</taxon>
        <taxon>Streptophyta</taxon>
        <taxon>Embryophyta</taxon>
        <taxon>Tracheophyta</taxon>
        <taxon>Spermatophyta</taxon>
        <taxon>Magnoliopsida</taxon>
        <taxon>eudicotyledons</taxon>
        <taxon>Gunneridae</taxon>
        <taxon>Pentapetalae</taxon>
        <taxon>asterids</taxon>
        <taxon>lamiids</taxon>
        <taxon>Lamiales</taxon>
        <taxon>Lentibulariaceae</taxon>
        <taxon>Genlisea</taxon>
    </lineage>
</organism>
<evidence type="ECO:0000256" key="1">
    <source>
        <dbReference type="SAM" id="MobiDB-lite"/>
    </source>
</evidence>